<evidence type="ECO:0000313" key="6">
    <source>
        <dbReference type="Proteomes" id="UP000219565"/>
    </source>
</evidence>
<reference evidence="6" key="1">
    <citation type="submission" date="2017-09" db="EMBL/GenBank/DDBJ databases">
        <authorList>
            <person name="Varghese N."/>
            <person name="Submissions S."/>
        </authorList>
    </citation>
    <scope>NUCLEOTIDE SEQUENCE [LARGE SCALE GENOMIC DNA]</scope>
    <source>
        <strain evidence="6">DSM 45537</strain>
    </source>
</reference>
<keyword evidence="3" id="KW-0732">Signal</keyword>
<feature type="region of interest" description="Disordered" evidence="1">
    <location>
        <begin position="44"/>
        <end position="64"/>
    </location>
</feature>
<feature type="transmembrane region" description="Helical" evidence="2">
    <location>
        <begin position="230"/>
        <end position="249"/>
    </location>
</feature>
<keyword evidence="2" id="KW-0812">Transmembrane</keyword>
<keyword evidence="6" id="KW-1185">Reference proteome</keyword>
<dbReference type="AlphaFoldDB" id="A0A285LQE6"/>
<feature type="compositionally biased region" description="Polar residues" evidence="1">
    <location>
        <begin position="49"/>
        <end position="58"/>
    </location>
</feature>
<dbReference type="Proteomes" id="UP000219565">
    <property type="component" value="Unassembled WGS sequence"/>
</dbReference>
<feature type="transmembrane region" description="Helical" evidence="2">
    <location>
        <begin position="255"/>
        <end position="274"/>
    </location>
</feature>
<protein>
    <recommendedName>
        <fullName evidence="4">DUF8020 domain-containing protein</fullName>
    </recommendedName>
</protein>
<sequence>MLMRKFAATTWLLVAVVATTAGTAAADAEVPGFTANVTGTAAPGRSEAIGSTANSTGTAAPGHSDALGFTGSTTSIAATGGHTDAVGFTASTTGGTAVLGIDTGALVIADDVLEIRADDGTVLAGTPLKFRVDEFEFPIAAEISGRTATLTPQLALDKASYRPVALPFEDKAPWKSEYEREQAAWSRMASTIGLGVSMGALLGGLGGAAVGCVLGGIVGATVAAATIAGLFGPFLPAAAVGCLGGVAAIGPLGAVAGQLFVTAPIAIAAVAQYFTTINAPFPAK</sequence>
<evidence type="ECO:0000256" key="3">
    <source>
        <dbReference type="SAM" id="SignalP"/>
    </source>
</evidence>
<feature type="chain" id="PRO_5013284259" description="DUF8020 domain-containing protein" evidence="3">
    <location>
        <begin position="27"/>
        <end position="284"/>
    </location>
</feature>
<feature type="signal peptide" evidence="3">
    <location>
        <begin position="1"/>
        <end position="26"/>
    </location>
</feature>
<feature type="domain" description="DUF8020" evidence="4">
    <location>
        <begin position="85"/>
        <end position="153"/>
    </location>
</feature>
<organism evidence="5 6">
    <name type="scientific">Nocardia amikacinitolerans</name>
    <dbReference type="NCBI Taxonomy" id="756689"/>
    <lineage>
        <taxon>Bacteria</taxon>
        <taxon>Bacillati</taxon>
        <taxon>Actinomycetota</taxon>
        <taxon>Actinomycetes</taxon>
        <taxon>Mycobacteriales</taxon>
        <taxon>Nocardiaceae</taxon>
        <taxon>Nocardia</taxon>
    </lineage>
</organism>
<evidence type="ECO:0000256" key="1">
    <source>
        <dbReference type="SAM" id="MobiDB-lite"/>
    </source>
</evidence>
<dbReference type="Pfam" id="PF26059">
    <property type="entry name" value="DUF8020"/>
    <property type="match status" value="1"/>
</dbReference>
<evidence type="ECO:0000256" key="2">
    <source>
        <dbReference type="SAM" id="Phobius"/>
    </source>
</evidence>
<proteinExistence type="predicted"/>
<accession>A0A285LQE6</accession>
<dbReference type="InterPro" id="IPR058333">
    <property type="entry name" value="DUF8020"/>
</dbReference>
<keyword evidence="2" id="KW-0472">Membrane</keyword>
<dbReference type="STRING" id="1379680.GCA_001612615_03663"/>
<dbReference type="RefSeq" id="WP_342747029.1">
    <property type="nucleotide sequence ID" value="NZ_OBEG01000004.1"/>
</dbReference>
<feature type="transmembrane region" description="Helical" evidence="2">
    <location>
        <begin position="192"/>
        <end position="218"/>
    </location>
</feature>
<evidence type="ECO:0000259" key="4">
    <source>
        <dbReference type="Pfam" id="PF26059"/>
    </source>
</evidence>
<keyword evidence="2" id="KW-1133">Transmembrane helix</keyword>
<gene>
    <name evidence="5" type="ORF">SAMN04244553_4081</name>
</gene>
<name>A0A285LQE6_9NOCA</name>
<evidence type="ECO:0000313" key="5">
    <source>
        <dbReference type="EMBL" id="SNY87142.1"/>
    </source>
</evidence>
<dbReference type="EMBL" id="OBEG01000004">
    <property type="protein sequence ID" value="SNY87142.1"/>
    <property type="molecule type" value="Genomic_DNA"/>
</dbReference>